<evidence type="ECO:0000313" key="2">
    <source>
        <dbReference type="EMBL" id="OQS05805.1"/>
    </source>
</evidence>
<organism evidence="2 3">
    <name type="scientific">Thraustotheca clavata</name>
    <dbReference type="NCBI Taxonomy" id="74557"/>
    <lineage>
        <taxon>Eukaryota</taxon>
        <taxon>Sar</taxon>
        <taxon>Stramenopiles</taxon>
        <taxon>Oomycota</taxon>
        <taxon>Saprolegniomycetes</taxon>
        <taxon>Saprolegniales</taxon>
        <taxon>Achlyaceae</taxon>
        <taxon>Thraustotheca</taxon>
    </lineage>
</organism>
<feature type="compositionally biased region" description="Basic and acidic residues" evidence="1">
    <location>
        <begin position="556"/>
        <end position="567"/>
    </location>
</feature>
<dbReference type="Proteomes" id="UP000243217">
    <property type="component" value="Unassembled WGS sequence"/>
</dbReference>
<sequence>MQNTKDTKKNNSRFKNMTRHFKTVYNWIFNGHERAMEKAAMDHLVEMKGTNESSEAKRRASDSDDDCVPDAPSPDIVALRDGYNQTYIIQSSKTNLHEVLFRCGNWCYTGKVDLGDSEVALADLPVVIPALQKQQGSLQFLCEWKQIPATSPYAIPLETLYDAFDFIGTELASASIEKKLVKAAEENSWVEEEKESRNFFELETGGFDCFDGIDLIASKTFVRGLILLVIYYQRSYYIALQEGVGEQPLLDVRFPDLTQHLQGVHLRHYQENLMNMKKLVLWQAVSSDTKPKSPPKTFQMQCKDVSGTGYNQTFLIQRTQPLEGHPESKLREVLFRFGSWCYNGHVDLGPKLELSDIPVVIPMLRRQQSALTFMCEVTKMPATSLFAATMEYIASVLPAIQLELAEIEGILANMSKKDGNDASKWLNDSSAECFFELSIEPTEKLKHVEAIACKVYTGALVMIVLYYDNAFYVHIEDGENEQPLLDTRFPDVTCQKNGFQVKTFRNGVKGFSELRKISLWKVSYGDYGGSEEKVPETMTLITQKKVHALDLGADAKNSERRNEEDVKSGSPTRNKVSMPHHIAPLKSSTNLKTKLKELGPCDSLKAPWDDTGRPVLGARK</sequence>
<name>A0A1W0A6C6_9STRA</name>
<evidence type="ECO:0000313" key="3">
    <source>
        <dbReference type="Proteomes" id="UP000243217"/>
    </source>
</evidence>
<dbReference type="AlphaFoldDB" id="A0A1W0A6C6"/>
<proteinExistence type="predicted"/>
<protein>
    <submittedName>
        <fullName evidence="2">Uncharacterized protein</fullName>
    </submittedName>
</protein>
<evidence type="ECO:0000256" key="1">
    <source>
        <dbReference type="SAM" id="MobiDB-lite"/>
    </source>
</evidence>
<keyword evidence="3" id="KW-1185">Reference proteome</keyword>
<reference evidence="2 3" key="1">
    <citation type="journal article" date="2014" name="Genome Biol. Evol.">
        <title>The secreted proteins of Achlya hypogyna and Thraustotheca clavata identify the ancestral oomycete secretome and reveal gene acquisitions by horizontal gene transfer.</title>
        <authorList>
            <person name="Misner I."/>
            <person name="Blouin N."/>
            <person name="Leonard G."/>
            <person name="Richards T.A."/>
            <person name="Lane C.E."/>
        </authorList>
    </citation>
    <scope>NUCLEOTIDE SEQUENCE [LARGE SCALE GENOMIC DNA]</scope>
    <source>
        <strain evidence="2 3">ATCC 34112</strain>
    </source>
</reference>
<feature type="region of interest" description="Disordered" evidence="1">
    <location>
        <begin position="552"/>
        <end position="620"/>
    </location>
</feature>
<comment type="caution">
    <text evidence="2">The sequence shown here is derived from an EMBL/GenBank/DDBJ whole genome shotgun (WGS) entry which is preliminary data.</text>
</comment>
<accession>A0A1W0A6C6</accession>
<gene>
    <name evidence="2" type="ORF">THRCLA_02118</name>
</gene>
<feature type="region of interest" description="Disordered" evidence="1">
    <location>
        <begin position="50"/>
        <end position="71"/>
    </location>
</feature>
<dbReference type="EMBL" id="JNBS01000414">
    <property type="protein sequence ID" value="OQS05805.1"/>
    <property type="molecule type" value="Genomic_DNA"/>
</dbReference>
<dbReference type="OrthoDB" id="430326at2759"/>